<comment type="caution">
    <text evidence="6">The sequence shown here is derived from an EMBL/GenBank/DDBJ whole genome shotgun (WGS) entry which is preliminary data.</text>
</comment>
<evidence type="ECO:0000313" key="6">
    <source>
        <dbReference type="EMBL" id="GIM30192.1"/>
    </source>
</evidence>
<evidence type="ECO:0000256" key="2">
    <source>
        <dbReference type="ARBA" id="ARBA00022670"/>
    </source>
</evidence>
<dbReference type="PANTHER" id="PTHR43343:SF3">
    <property type="entry name" value="PROTEASE DO-LIKE 8, CHLOROPLASTIC"/>
    <property type="match status" value="1"/>
</dbReference>
<evidence type="ECO:0000256" key="4">
    <source>
        <dbReference type="SAM" id="Phobius"/>
    </source>
</evidence>
<dbReference type="Gene3D" id="2.30.42.10">
    <property type="match status" value="1"/>
</dbReference>
<organism evidence="6 7">
    <name type="scientific">Clostridium polyendosporum</name>
    <dbReference type="NCBI Taxonomy" id="69208"/>
    <lineage>
        <taxon>Bacteria</taxon>
        <taxon>Bacillati</taxon>
        <taxon>Bacillota</taxon>
        <taxon>Clostridia</taxon>
        <taxon>Eubacteriales</taxon>
        <taxon>Clostridiaceae</taxon>
        <taxon>Clostridium</taxon>
    </lineage>
</organism>
<feature type="transmembrane region" description="Helical" evidence="4">
    <location>
        <begin position="43"/>
        <end position="62"/>
    </location>
</feature>
<dbReference type="InterPro" id="IPR043504">
    <property type="entry name" value="Peptidase_S1_PA_chymotrypsin"/>
</dbReference>
<evidence type="ECO:0000259" key="5">
    <source>
        <dbReference type="PROSITE" id="PS50106"/>
    </source>
</evidence>
<dbReference type="GO" id="GO:0004252">
    <property type="term" value="F:serine-type endopeptidase activity"/>
    <property type="evidence" value="ECO:0007669"/>
    <property type="project" value="InterPro"/>
</dbReference>
<evidence type="ECO:0000256" key="3">
    <source>
        <dbReference type="ARBA" id="ARBA00022801"/>
    </source>
</evidence>
<name>A0A919S147_9CLOT</name>
<dbReference type="InterPro" id="IPR036034">
    <property type="entry name" value="PDZ_sf"/>
</dbReference>
<keyword evidence="2 6" id="KW-0645">Protease</keyword>
<reference evidence="6" key="1">
    <citation type="submission" date="2021-03" db="EMBL/GenBank/DDBJ databases">
        <title>Taxonomic study of Clostridium polyendosporum from meadow-gley soil under rice.</title>
        <authorList>
            <person name="Kobayashi H."/>
            <person name="Tanizawa Y."/>
            <person name="Yagura M."/>
        </authorList>
    </citation>
    <scope>NUCLEOTIDE SEQUENCE</scope>
    <source>
        <strain evidence="6">JCM 30710</strain>
    </source>
</reference>
<dbReference type="InterPro" id="IPR051201">
    <property type="entry name" value="Chloro_Bact_Ser_Proteases"/>
</dbReference>
<gene>
    <name evidence="6" type="ORF">CPJCM30710_28580</name>
</gene>
<dbReference type="PRINTS" id="PR00834">
    <property type="entry name" value="PROTEASES2C"/>
</dbReference>
<dbReference type="Gene3D" id="2.40.10.10">
    <property type="entry name" value="Trypsin-like serine proteases"/>
    <property type="match status" value="2"/>
</dbReference>
<dbReference type="PANTHER" id="PTHR43343">
    <property type="entry name" value="PEPTIDASE S12"/>
    <property type="match status" value="1"/>
</dbReference>
<dbReference type="EMBL" id="BOPZ01000029">
    <property type="protein sequence ID" value="GIM30192.1"/>
    <property type="molecule type" value="Genomic_DNA"/>
</dbReference>
<keyword evidence="3" id="KW-0378">Hydrolase</keyword>
<dbReference type="AlphaFoldDB" id="A0A919S147"/>
<evidence type="ECO:0000313" key="7">
    <source>
        <dbReference type="Proteomes" id="UP000679179"/>
    </source>
</evidence>
<dbReference type="SMART" id="SM00228">
    <property type="entry name" value="PDZ"/>
    <property type="match status" value="1"/>
</dbReference>
<dbReference type="Pfam" id="PF13180">
    <property type="entry name" value="PDZ_2"/>
    <property type="match status" value="1"/>
</dbReference>
<sequence length="393" mass="42284">MENEDKVMRFSVKRNKREICSEEGVIRFKQNKTKSNLKSLTKVITLVLVASITGAIGGAYIVEKRYGINLKDNNRTIFQIVNNRSSFMNSSEGSFTTSIEGVAPSIVSISNKEENFKENRGINCSGVIMRPNGYIVTSSSAIANYEKIIVKLSQIGSKPIQAKLIGSDPISDIAVLKINASNLPSAKIAEANKVSEGDVVITVGNSTADDYVGFVTMGIVTSTNRKIQVGKGYSADKTTFKVIQTDALINRENTGGVLINSYGEVIGINSEELSKKYSSDGLSLVLEVHDLKNIMNSIISCGEVKRIALGFNGATLGKGAEGVYVQTITPNGSAAMAGMKPTDIIVEMDGKKIKNLDDIISIVGSHKVGDRITCKVLRTGTAQELTITLVENK</sequence>
<dbReference type="InterPro" id="IPR001478">
    <property type="entry name" value="PDZ"/>
</dbReference>
<protein>
    <submittedName>
        <fullName evidence="6">Protease</fullName>
    </submittedName>
</protein>
<keyword evidence="7" id="KW-1185">Reference proteome</keyword>
<proteinExistence type="inferred from homology"/>
<dbReference type="InterPro" id="IPR009003">
    <property type="entry name" value="Peptidase_S1_PA"/>
</dbReference>
<keyword evidence="4" id="KW-0472">Membrane</keyword>
<dbReference type="GO" id="GO:0006508">
    <property type="term" value="P:proteolysis"/>
    <property type="evidence" value="ECO:0007669"/>
    <property type="project" value="UniProtKB-KW"/>
</dbReference>
<dbReference type="SUPFAM" id="SSF50156">
    <property type="entry name" value="PDZ domain-like"/>
    <property type="match status" value="1"/>
</dbReference>
<dbReference type="Proteomes" id="UP000679179">
    <property type="component" value="Unassembled WGS sequence"/>
</dbReference>
<keyword evidence="4" id="KW-0812">Transmembrane</keyword>
<evidence type="ECO:0000256" key="1">
    <source>
        <dbReference type="ARBA" id="ARBA00010541"/>
    </source>
</evidence>
<feature type="domain" description="PDZ" evidence="5">
    <location>
        <begin position="313"/>
        <end position="356"/>
    </location>
</feature>
<dbReference type="SUPFAM" id="SSF50494">
    <property type="entry name" value="Trypsin-like serine proteases"/>
    <property type="match status" value="1"/>
</dbReference>
<accession>A0A919S147</accession>
<dbReference type="RefSeq" id="WP_212904870.1">
    <property type="nucleotide sequence ID" value="NZ_BOPZ01000029.1"/>
</dbReference>
<comment type="similarity">
    <text evidence="1">Belongs to the peptidase S1C family.</text>
</comment>
<keyword evidence="4" id="KW-1133">Transmembrane helix</keyword>
<dbReference type="Pfam" id="PF13365">
    <property type="entry name" value="Trypsin_2"/>
    <property type="match status" value="1"/>
</dbReference>
<dbReference type="PROSITE" id="PS50106">
    <property type="entry name" value="PDZ"/>
    <property type="match status" value="1"/>
</dbReference>
<dbReference type="InterPro" id="IPR001940">
    <property type="entry name" value="Peptidase_S1C"/>
</dbReference>